<dbReference type="InterPro" id="IPR029063">
    <property type="entry name" value="SAM-dependent_MTases_sf"/>
</dbReference>
<dbReference type="EMBL" id="CAJOAX010003866">
    <property type="protein sequence ID" value="CAF3877073.1"/>
    <property type="molecule type" value="Genomic_DNA"/>
</dbReference>
<name>A0A814ELS7_9BILA</name>
<evidence type="ECO:0000313" key="10">
    <source>
        <dbReference type="Proteomes" id="UP000663889"/>
    </source>
</evidence>
<dbReference type="Gene3D" id="3.40.50.150">
    <property type="entry name" value="Vaccinia Virus protein VP39"/>
    <property type="match status" value="1"/>
</dbReference>
<comment type="caution">
    <text evidence="6">The sequence shown here is derived from an EMBL/GenBank/DDBJ whole genome shotgun (WGS) entry which is preliminary data.</text>
</comment>
<dbReference type="SUPFAM" id="SSF53335">
    <property type="entry name" value="S-adenosyl-L-methionine-dependent methyltransferases"/>
    <property type="match status" value="1"/>
</dbReference>
<evidence type="ECO:0000256" key="1">
    <source>
        <dbReference type="ARBA" id="ARBA00005310"/>
    </source>
</evidence>
<keyword evidence="2" id="KW-0489">Methyltransferase</keyword>
<dbReference type="PANTHER" id="PTHR43397:SF1">
    <property type="entry name" value="ERGOTHIONEINE BIOSYNTHESIS PROTEIN 1"/>
    <property type="match status" value="1"/>
</dbReference>
<evidence type="ECO:0000313" key="8">
    <source>
        <dbReference type="EMBL" id="CAF3676501.1"/>
    </source>
</evidence>
<dbReference type="EMBL" id="CAJOBE010000706">
    <property type="protein sequence ID" value="CAF3676501.1"/>
    <property type="molecule type" value="Genomic_DNA"/>
</dbReference>
<dbReference type="Proteomes" id="UP000663882">
    <property type="component" value="Unassembled WGS sequence"/>
</dbReference>
<evidence type="ECO:0000313" key="7">
    <source>
        <dbReference type="EMBL" id="CAF1127855.1"/>
    </source>
</evidence>
<feature type="domain" description="Sulfatase-modifying factor enzyme-like" evidence="4">
    <location>
        <begin position="215"/>
        <end position="474"/>
    </location>
</feature>
<dbReference type="InterPro" id="IPR019257">
    <property type="entry name" value="MeTrfase_dom"/>
</dbReference>
<dbReference type="Gene3D" id="3.90.1580.10">
    <property type="entry name" value="paralog of FGE (formylglycine-generating enzyme)"/>
    <property type="match status" value="1"/>
</dbReference>
<dbReference type="InterPro" id="IPR051128">
    <property type="entry name" value="EgtD_Methyltrsf_superfamily"/>
</dbReference>
<proteinExistence type="inferred from homology"/>
<evidence type="ECO:0000313" key="6">
    <source>
        <dbReference type="EMBL" id="CAF0971220.1"/>
    </source>
</evidence>
<dbReference type="InterPro" id="IPR005532">
    <property type="entry name" value="SUMF_dom"/>
</dbReference>
<reference evidence="6" key="1">
    <citation type="submission" date="2021-02" db="EMBL/GenBank/DDBJ databases">
        <authorList>
            <person name="Nowell W R."/>
        </authorList>
    </citation>
    <scope>NUCLEOTIDE SEQUENCE</scope>
</reference>
<feature type="domain" description="Histidine-specific methyltransferase SAM-dependent" evidence="5">
    <location>
        <begin position="488"/>
        <end position="820"/>
    </location>
</feature>
<evidence type="ECO:0000259" key="5">
    <source>
        <dbReference type="Pfam" id="PF10017"/>
    </source>
</evidence>
<dbReference type="Proteomes" id="UP000663823">
    <property type="component" value="Unassembled WGS sequence"/>
</dbReference>
<evidence type="ECO:0008006" key="11">
    <source>
        <dbReference type="Google" id="ProtNLM"/>
    </source>
</evidence>
<comment type="similarity">
    <text evidence="1">Belongs to the sulfatase-modifying factor family.</text>
</comment>
<dbReference type="EMBL" id="CAJNOU010000358">
    <property type="protein sequence ID" value="CAF0971220.1"/>
    <property type="molecule type" value="Genomic_DNA"/>
</dbReference>
<organism evidence="6 10">
    <name type="scientific">Rotaria sordida</name>
    <dbReference type="NCBI Taxonomy" id="392033"/>
    <lineage>
        <taxon>Eukaryota</taxon>
        <taxon>Metazoa</taxon>
        <taxon>Spiralia</taxon>
        <taxon>Gnathifera</taxon>
        <taxon>Rotifera</taxon>
        <taxon>Eurotatoria</taxon>
        <taxon>Bdelloidea</taxon>
        <taxon>Philodinida</taxon>
        <taxon>Philodinidae</taxon>
        <taxon>Rotaria</taxon>
    </lineage>
</organism>
<dbReference type="OrthoDB" id="659at2759"/>
<evidence type="ECO:0000259" key="4">
    <source>
        <dbReference type="Pfam" id="PF03781"/>
    </source>
</evidence>
<dbReference type="InterPro" id="IPR042095">
    <property type="entry name" value="SUMF_sf"/>
</dbReference>
<dbReference type="PANTHER" id="PTHR43397">
    <property type="entry name" value="ERGOTHIONEINE BIOSYNTHESIS PROTEIN 1"/>
    <property type="match status" value="1"/>
</dbReference>
<evidence type="ECO:0000256" key="2">
    <source>
        <dbReference type="ARBA" id="ARBA00022603"/>
    </source>
</evidence>
<gene>
    <name evidence="8" type="ORF">FNK824_LOCUS7554</name>
    <name evidence="9" type="ORF">OTI717_LOCUS22552</name>
    <name evidence="7" type="ORF">RFH988_LOCUS20703</name>
    <name evidence="6" type="ORF">SEV965_LOCUS9257</name>
</gene>
<dbReference type="Pfam" id="PF10017">
    <property type="entry name" value="Methyltransf_33"/>
    <property type="match status" value="1"/>
</dbReference>
<dbReference type="EMBL" id="CAJNOO010001282">
    <property type="protein sequence ID" value="CAF1127855.1"/>
    <property type="molecule type" value="Genomic_DNA"/>
</dbReference>
<evidence type="ECO:0000313" key="9">
    <source>
        <dbReference type="EMBL" id="CAF3877073.1"/>
    </source>
</evidence>
<dbReference type="InterPro" id="IPR016187">
    <property type="entry name" value="CTDL_fold"/>
</dbReference>
<accession>A0A814ELS7</accession>
<dbReference type="GO" id="GO:0032259">
    <property type="term" value="P:methylation"/>
    <property type="evidence" value="ECO:0007669"/>
    <property type="project" value="UniProtKB-KW"/>
</dbReference>
<dbReference type="Proteomes" id="UP000663874">
    <property type="component" value="Unassembled WGS sequence"/>
</dbReference>
<dbReference type="Pfam" id="PF03781">
    <property type="entry name" value="FGE-sulfatase"/>
    <property type="match status" value="1"/>
</dbReference>
<dbReference type="GO" id="GO:0008168">
    <property type="term" value="F:methyltransferase activity"/>
    <property type="evidence" value="ECO:0007669"/>
    <property type="project" value="UniProtKB-KW"/>
</dbReference>
<sequence length="825" mass="96661">MGSVKHNQSCDQYNHINGDSDSNIINWYNKFHRIWERSDYLFGLLRSTDDFYRQPIQLRLPFIFYLGHLPCFSWLQFQYLDGVNKIIDISYDKIFQRGVDPDILTGIVNHEHSSRFSINDEQEKQYWQTFTVESVNEYKLKVRLEIENVLINGNLNFDDIQTLNILNVALEHEMMHQETLMYLYAQLPIEALRLDIMNEKDFHFSHVTLPLPDNKWIVLPGGQISLGKPYNEEATTFSFGWDNEFPCEPTYVSSFELQSHPVRIGDFLQFVLDNGYTTKEWWDHDVFEWIIESKISHPISWNYDNSYCVNFILQRNIPIEFVLDHPVIVSQTEAKAYCRWLSKKAGYTIDLPTEVEWVYAMWDWSKCIPMALANDNYNVNFCHLHTIPINSCTDKNLQWQGSAFEWTSSIFRPFSGYRGSLPTYPGYSSDFFDDHHFVLLGGSFATDSTLVRRTFRNWFQDKYRYVFATFRCVKRNEHTDHPLTMADRERIINTLSNPNHRTIPSEYFYDAHGSGIYEQITKLDEYYLYNQELKLLQQRAIDMKNTILEHSNLQTRSLSSSKIHIIELGCGDGSKVEAWLSSWVKSKENIPIIYHPVDISQHAIDSLIQRLNQTIGENIVTEHVNPICSTFDQLYTKLNIDSSEIQVVMLLGSTIGNFSSFDSNHVKFGENSPVMKTFRSIRSNLKIGDWFLCAFDICKDTKTMIQAYNDSKGITAAFNYNLLLRLNRELNLNFIITNYQHYATFNPLLQQMESWLISTKQQIITDENGFTMELYPYEAIQTEVSAKYTQEDIQLLMKKNSFKIIECYTTNDHYLPYTLCMAQAI</sequence>
<keyword evidence="3" id="KW-0808">Transferase</keyword>
<dbReference type="SUPFAM" id="SSF56436">
    <property type="entry name" value="C-type lectin-like"/>
    <property type="match status" value="1"/>
</dbReference>
<dbReference type="Proteomes" id="UP000663889">
    <property type="component" value="Unassembled WGS sequence"/>
</dbReference>
<evidence type="ECO:0000256" key="3">
    <source>
        <dbReference type="ARBA" id="ARBA00022679"/>
    </source>
</evidence>
<protein>
    <recommendedName>
        <fullName evidence="11">Histidine-specific methyltransferase SAM-dependent domain-containing protein</fullName>
    </recommendedName>
</protein>
<dbReference type="AlphaFoldDB" id="A0A814ELS7"/>